<evidence type="ECO:0000256" key="1">
    <source>
        <dbReference type="ARBA" id="ARBA00005051"/>
    </source>
</evidence>
<dbReference type="GO" id="GO:0003848">
    <property type="term" value="F:2-amino-4-hydroxy-6-hydroxymethyldihydropteridine diphosphokinase activity"/>
    <property type="evidence" value="ECO:0007669"/>
    <property type="project" value="UniProtKB-EC"/>
</dbReference>
<dbReference type="SUPFAM" id="SSF55083">
    <property type="entry name" value="6-hydroxymethyl-7,8-dihydropterin pyrophosphokinase, HPPK"/>
    <property type="match status" value="1"/>
</dbReference>
<feature type="domain" description="7,8-dihydro-6-hydroxymethylpterin-pyrophosphokinase" evidence="8">
    <location>
        <begin position="5"/>
        <end position="132"/>
    </location>
</feature>
<dbReference type="Proteomes" id="UP001169492">
    <property type="component" value="Unassembled WGS sequence"/>
</dbReference>
<name>A0AAW7QU58_9GAMM</name>
<dbReference type="PANTHER" id="PTHR43071">
    <property type="entry name" value="2-AMINO-4-HYDROXY-6-HYDROXYMETHYLDIHYDROPTERIDINE PYROPHOSPHOKINASE"/>
    <property type="match status" value="1"/>
</dbReference>
<protein>
    <recommendedName>
        <fullName evidence="2">2-amino-4-hydroxy-6-hydroxymethyldihydropteridine diphosphokinase</fullName>
        <ecNumber evidence="2">2.7.6.3</ecNumber>
    </recommendedName>
</protein>
<accession>A0AAW7QU58</accession>
<evidence type="ECO:0000256" key="5">
    <source>
        <dbReference type="ARBA" id="ARBA00022777"/>
    </source>
</evidence>
<comment type="pathway">
    <text evidence="1">Cofactor biosynthesis; tetrahydrofolate biosynthesis; 2-amino-4-hydroxy-6-hydroxymethyl-7,8-dihydropteridine diphosphate from 7,8-dihydroneopterin triphosphate: step 4/4.</text>
</comment>
<comment type="caution">
    <text evidence="9">The sequence shown here is derived from an EMBL/GenBank/DDBJ whole genome shotgun (WGS) entry which is preliminary data.</text>
</comment>
<evidence type="ECO:0000313" key="10">
    <source>
        <dbReference type="Proteomes" id="UP001169492"/>
    </source>
</evidence>
<evidence type="ECO:0000256" key="2">
    <source>
        <dbReference type="ARBA" id="ARBA00013253"/>
    </source>
</evidence>
<dbReference type="GO" id="GO:0046656">
    <property type="term" value="P:folic acid biosynthetic process"/>
    <property type="evidence" value="ECO:0007669"/>
    <property type="project" value="UniProtKB-KW"/>
</dbReference>
<dbReference type="InterPro" id="IPR000550">
    <property type="entry name" value="Hppk"/>
</dbReference>
<evidence type="ECO:0000256" key="7">
    <source>
        <dbReference type="ARBA" id="ARBA00022909"/>
    </source>
</evidence>
<evidence type="ECO:0000313" key="9">
    <source>
        <dbReference type="EMBL" id="MDN7123806.1"/>
    </source>
</evidence>
<evidence type="ECO:0000259" key="8">
    <source>
        <dbReference type="Pfam" id="PF01288"/>
    </source>
</evidence>
<sequence length="179" mass="20006">MAQVFLGLGSNRRRYHHIAAGLRALHQEFASAGKPLRVARVYESEAIGFAGNDFLNTVVQLQTELSIGDLSKACKAIERAHGHPSSAAKYSPRTLDIDVLLYNQEVCETPVQLPRAEILHNAFVLRPLAELAAELEHPVAGKSFAQLWQNYRSEQRLHAVDFKFEDLPYLITPTDNKDS</sequence>
<keyword evidence="7" id="KW-0289">Folate biosynthesis</keyword>
<evidence type="ECO:0000256" key="6">
    <source>
        <dbReference type="ARBA" id="ARBA00022840"/>
    </source>
</evidence>
<dbReference type="GO" id="GO:0016301">
    <property type="term" value="F:kinase activity"/>
    <property type="evidence" value="ECO:0007669"/>
    <property type="project" value="UniProtKB-KW"/>
</dbReference>
<dbReference type="GO" id="GO:0005524">
    <property type="term" value="F:ATP binding"/>
    <property type="evidence" value="ECO:0007669"/>
    <property type="project" value="UniProtKB-KW"/>
</dbReference>
<proteinExistence type="predicted"/>
<evidence type="ECO:0000256" key="4">
    <source>
        <dbReference type="ARBA" id="ARBA00022741"/>
    </source>
</evidence>
<dbReference type="PANTHER" id="PTHR43071:SF2">
    <property type="entry name" value="2-AMINO-4-HYDROXY-6-HYDROXYMETHYLDIHYDROPTERIDINE PYROPHOSPHOKINASE"/>
    <property type="match status" value="1"/>
</dbReference>
<evidence type="ECO:0000256" key="3">
    <source>
        <dbReference type="ARBA" id="ARBA00022679"/>
    </source>
</evidence>
<keyword evidence="5" id="KW-0418">Kinase</keyword>
<gene>
    <name evidence="9" type="primary">folK</name>
    <name evidence="9" type="ORF">J6I90_02835</name>
</gene>
<organism evidence="9 10">
    <name type="scientific">Pseudidiomarina terrestris</name>
    <dbReference type="NCBI Taxonomy" id="2820060"/>
    <lineage>
        <taxon>Bacteria</taxon>
        <taxon>Pseudomonadati</taxon>
        <taxon>Pseudomonadota</taxon>
        <taxon>Gammaproteobacteria</taxon>
        <taxon>Alteromonadales</taxon>
        <taxon>Idiomarinaceae</taxon>
        <taxon>Pseudidiomarina</taxon>
    </lineage>
</organism>
<dbReference type="NCBIfam" id="TIGR01498">
    <property type="entry name" value="folK"/>
    <property type="match status" value="1"/>
</dbReference>
<keyword evidence="3 9" id="KW-0808">Transferase</keyword>
<dbReference type="Pfam" id="PF01288">
    <property type="entry name" value="HPPK"/>
    <property type="match status" value="1"/>
</dbReference>
<dbReference type="EC" id="2.7.6.3" evidence="2"/>
<dbReference type="EMBL" id="JAGGJB010000002">
    <property type="protein sequence ID" value="MDN7123806.1"/>
    <property type="molecule type" value="Genomic_DNA"/>
</dbReference>
<dbReference type="Gene3D" id="3.30.70.560">
    <property type="entry name" value="7,8-Dihydro-6-hydroxymethylpterin-pyrophosphokinase HPPK"/>
    <property type="match status" value="1"/>
</dbReference>
<reference evidence="9 10" key="1">
    <citation type="submission" date="2021-03" db="EMBL/GenBank/DDBJ databases">
        <title>Pseudidiomarina terrestris, a new bacterium isolated from saline soil.</title>
        <authorList>
            <person name="Galisteo C."/>
            <person name="De La Haba R."/>
            <person name="Sanchez-Porro C."/>
            <person name="Ventosa A."/>
        </authorList>
    </citation>
    <scope>NUCLEOTIDE SEQUENCE [LARGE SCALE GENOMIC DNA]</scope>
    <source>
        <strain evidence="9 10">1APP75-32.1</strain>
    </source>
</reference>
<dbReference type="CDD" id="cd00483">
    <property type="entry name" value="HPPK"/>
    <property type="match status" value="1"/>
</dbReference>
<dbReference type="InterPro" id="IPR035907">
    <property type="entry name" value="Hppk_sf"/>
</dbReference>
<keyword evidence="6" id="KW-0067">ATP-binding</keyword>
<dbReference type="AlphaFoldDB" id="A0AAW7QU58"/>
<keyword evidence="4" id="KW-0547">Nucleotide-binding</keyword>